<evidence type="ECO:0000256" key="3">
    <source>
        <dbReference type="ARBA" id="ARBA00022833"/>
    </source>
</evidence>
<gene>
    <name evidence="15" type="ORF">GFK26_03380</name>
</gene>
<evidence type="ECO:0000259" key="12">
    <source>
        <dbReference type="Pfam" id="PF25971"/>
    </source>
</evidence>
<organism evidence="15 16">
    <name type="scientific">Variovorax paradoxus</name>
    <dbReference type="NCBI Taxonomy" id="34073"/>
    <lineage>
        <taxon>Bacteria</taxon>
        <taxon>Pseudomonadati</taxon>
        <taxon>Pseudomonadota</taxon>
        <taxon>Betaproteobacteria</taxon>
        <taxon>Burkholderiales</taxon>
        <taxon>Comamonadaceae</taxon>
        <taxon>Variovorax</taxon>
    </lineage>
</organism>
<evidence type="ECO:0000259" key="14">
    <source>
        <dbReference type="Pfam" id="PF25975"/>
    </source>
</evidence>
<dbReference type="GO" id="GO:0046914">
    <property type="term" value="F:transition metal ion binding"/>
    <property type="evidence" value="ECO:0007669"/>
    <property type="project" value="TreeGrafter"/>
</dbReference>
<proteinExistence type="inferred from homology"/>
<evidence type="ECO:0000259" key="10">
    <source>
        <dbReference type="Pfam" id="PF25893"/>
    </source>
</evidence>
<evidence type="ECO:0000256" key="1">
    <source>
        <dbReference type="ARBA" id="ARBA00009477"/>
    </source>
</evidence>
<comment type="similarity">
    <text evidence="1">Belongs to the membrane fusion protein (MFP) (TC 8.A.1) family.</text>
</comment>
<keyword evidence="5" id="KW-0105">Cadmium resistance</keyword>
<dbReference type="FunFam" id="2.40.30.170:FF:000010">
    <property type="entry name" value="Efflux RND transporter periplasmic adaptor subunit"/>
    <property type="match status" value="1"/>
</dbReference>
<evidence type="ECO:0000256" key="7">
    <source>
        <dbReference type="SAM" id="Coils"/>
    </source>
</evidence>
<feature type="transmembrane region" description="Helical" evidence="9">
    <location>
        <begin position="17"/>
        <end position="35"/>
    </location>
</feature>
<dbReference type="InterPro" id="IPR058792">
    <property type="entry name" value="Beta-barrel_RND_2"/>
</dbReference>
<dbReference type="GO" id="GO:0016020">
    <property type="term" value="C:membrane"/>
    <property type="evidence" value="ECO:0007669"/>
    <property type="project" value="InterPro"/>
</dbReference>
<feature type="domain" description="CzcB-like barrel-sandwich hybrid" evidence="13">
    <location>
        <begin position="231"/>
        <end position="374"/>
    </location>
</feature>
<dbReference type="InterPro" id="IPR058646">
    <property type="entry name" value="CzcB_N"/>
</dbReference>
<feature type="coiled-coil region" evidence="7">
    <location>
        <begin position="268"/>
        <end position="326"/>
    </location>
</feature>
<evidence type="ECO:0000256" key="8">
    <source>
        <dbReference type="SAM" id="MobiDB-lite"/>
    </source>
</evidence>
<feature type="compositionally biased region" description="Basic and acidic residues" evidence="8">
    <location>
        <begin position="45"/>
        <end position="86"/>
    </location>
</feature>
<comment type="function">
    <text evidence="6">CzcA and CzcB together would act in zinc efflux nearly as effectively as the complete czc efflux system (CzcABC). The CzcB protein is thought to funnel zinc cations to the CzcA transport protein.</text>
</comment>
<keyword evidence="2" id="KW-0813">Transport</keyword>
<evidence type="ECO:0000313" key="16">
    <source>
        <dbReference type="Proteomes" id="UP000326780"/>
    </source>
</evidence>
<dbReference type="InterPro" id="IPR058649">
    <property type="entry name" value="CzcB_C"/>
</dbReference>
<dbReference type="GO" id="GO:0015679">
    <property type="term" value="P:plasma membrane copper ion transport"/>
    <property type="evidence" value="ECO:0007669"/>
    <property type="project" value="TreeGrafter"/>
</dbReference>
<name>A0A5Q0LXH9_VARPD</name>
<evidence type="ECO:0000256" key="9">
    <source>
        <dbReference type="SAM" id="Phobius"/>
    </source>
</evidence>
<reference evidence="15 16" key="1">
    <citation type="submission" date="2019-10" db="EMBL/GenBank/DDBJ databases">
        <title>Complete genome sequence of Variovorax paradoxus 5C-2.</title>
        <authorList>
            <person name="Gogoleva N.E."/>
            <person name="Balkin A.S."/>
        </authorList>
    </citation>
    <scope>NUCLEOTIDE SEQUENCE [LARGE SCALE GENOMIC DNA]</scope>
    <source>
        <strain evidence="15 16">5C-2</strain>
    </source>
</reference>
<dbReference type="InterPro" id="IPR058647">
    <property type="entry name" value="BSH_CzcB-like"/>
</dbReference>
<feature type="domain" description="CusB-like beta-barrel" evidence="11">
    <location>
        <begin position="377"/>
        <end position="451"/>
    </location>
</feature>
<dbReference type="GO" id="GO:0022857">
    <property type="term" value="F:transmembrane transporter activity"/>
    <property type="evidence" value="ECO:0007669"/>
    <property type="project" value="InterPro"/>
</dbReference>
<accession>A0A5Q0LXH9</accession>
<evidence type="ECO:0000313" key="15">
    <source>
        <dbReference type="EMBL" id="QFZ81879.1"/>
    </source>
</evidence>
<dbReference type="Gene3D" id="2.40.420.20">
    <property type="match status" value="1"/>
</dbReference>
<dbReference type="Pfam" id="PF25973">
    <property type="entry name" value="BSH_CzcB"/>
    <property type="match status" value="1"/>
</dbReference>
<dbReference type="PANTHER" id="PTHR30097">
    <property type="entry name" value="CATION EFFLUX SYSTEM PROTEIN CUSB"/>
    <property type="match status" value="1"/>
</dbReference>
<keyword evidence="3" id="KW-0862">Zinc</keyword>
<dbReference type="InterPro" id="IPR006143">
    <property type="entry name" value="RND_pump_MFP"/>
</dbReference>
<dbReference type="EMBL" id="CP045644">
    <property type="protein sequence ID" value="QFZ81879.1"/>
    <property type="molecule type" value="Genomic_DNA"/>
</dbReference>
<dbReference type="Proteomes" id="UP000326780">
    <property type="component" value="Chromosome"/>
</dbReference>
<keyword evidence="9" id="KW-1133">Transmembrane helix</keyword>
<dbReference type="Pfam" id="PF25971">
    <property type="entry name" value="CzcB_N"/>
    <property type="match status" value="1"/>
</dbReference>
<evidence type="ECO:0000256" key="6">
    <source>
        <dbReference type="ARBA" id="ARBA00058766"/>
    </source>
</evidence>
<protein>
    <submittedName>
        <fullName evidence="15">Efflux RND transporter periplasmic adaptor subunit</fullName>
    </submittedName>
</protein>
<dbReference type="InterPro" id="IPR051909">
    <property type="entry name" value="MFP_Cation_Efflux"/>
</dbReference>
<dbReference type="FunFam" id="2.40.420.20:FF:000006">
    <property type="entry name" value="RND family efflux transporter MFP subunit"/>
    <property type="match status" value="1"/>
</dbReference>
<dbReference type="Pfam" id="PF25954">
    <property type="entry name" value="Beta-barrel_RND_2"/>
    <property type="match status" value="1"/>
</dbReference>
<feature type="region of interest" description="Disordered" evidence="8">
    <location>
        <begin position="45"/>
        <end position="97"/>
    </location>
</feature>
<dbReference type="GO" id="GO:0046686">
    <property type="term" value="P:response to cadmium ion"/>
    <property type="evidence" value="ECO:0007669"/>
    <property type="project" value="UniProtKB-KW"/>
</dbReference>
<evidence type="ECO:0000259" key="11">
    <source>
        <dbReference type="Pfam" id="PF25954"/>
    </source>
</evidence>
<evidence type="ECO:0000256" key="2">
    <source>
        <dbReference type="ARBA" id="ARBA00022448"/>
    </source>
</evidence>
<dbReference type="GO" id="GO:0060003">
    <property type="term" value="P:copper ion export"/>
    <property type="evidence" value="ECO:0007669"/>
    <property type="project" value="TreeGrafter"/>
</dbReference>
<dbReference type="NCBIfam" id="TIGR01730">
    <property type="entry name" value="RND_mfp"/>
    <property type="match status" value="1"/>
</dbReference>
<dbReference type="SUPFAM" id="SSF111369">
    <property type="entry name" value="HlyD-like secretion proteins"/>
    <property type="match status" value="1"/>
</dbReference>
<dbReference type="RefSeq" id="WP_093299107.1">
    <property type="nucleotide sequence ID" value="NZ_CP045644.1"/>
</dbReference>
<keyword evidence="7" id="KW-0175">Coiled coil</keyword>
<dbReference type="PANTHER" id="PTHR30097:SF4">
    <property type="entry name" value="SLR6042 PROTEIN"/>
    <property type="match status" value="1"/>
</dbReference>
<dbReference type="Gene3D" id="2.40.50.100">
    <property type="match status" value="1"/>
</dbReference>
<dbReference type="AlphaFoldDB" id="A0A5Q0LXH9"/>
<keyword evidence="9" id="KW-0472">Membrane</keyword>
<dbReference type="Gene3D" id="1.10.287.470">
    <property type="entry name" value="Helix hairpin bin"/>
    <property type="match status" value="1"/>
</dbReference>
<feature type="domain" description="CzcB-like alpha-helical hairpin" evidence="10">
    <location>
        <begin position="270"/>
        <end position="328"/>
    </location>
</feature>
<dbReference type="GO" id="GO:0030288">
    <property type="term" value="C:outer membrane-bounded periplasmic space"/>
    <property type="evidence" value="ECO:0007669"/>
    <property type="project" value="TreeGrafter"/>
</dbReference>
<evidence type="ECO:0000256" key="4">
    <source>
        <dbReference type="ARBA" id="ARBA00023285"/>
    </source>
</evidence>
<evidence type="ECO:0000256" key="5">
    <source>
        <dbReference type="ARBA" id="ARBA00043263"/>
    </source>
</evidence>
<dbReference type="InterPro" id="IPR058648">
    <property type="entry name" value="HH_CzcB-like"/>
</dbReference>
<sequence length="531" mass="56694">MANSWQSTLGKPGRKQLFIIIFLLIVGAAAGALILRGGSSKKAVEGAGHAEETAKGDDGHGHGKSAEDDGHGHGKSEEGGHEEESAPKGPNGGQRFTEGDFSIELKLAEENGEPRFKAWLYDKEKPIAPTDAEITVTLNRPNGDQQEVKLVPVAGVLTSQETVAEPHIFEATIAVQTPKEPYLFTFNQQEGKVNMTDAQIKASSITLDTSTPESIRSGLQFPGEIRFNEDRTAHIVPRVAGVVDSVSANLGERVKKGQVLAVVSSAAISETRSELQAAQRRRELAKTTYDREKSLWEQKISPEQDVLQAQQALREAEISVANATQKLLTVGASTSSSSLGRFELRAPFDGMVVEKHIALGESVKEDASVFTISDLSNVWAEMNVPARDLQQVRVGERVVVRSGAFDATTNGTVAYVGSLIGEQTRTARARVVLPNPQGAWRPGLFVSVEVLASEVVSPVTVASSALQTIEDKPVVFLKVPGGFVPQPVQIGRTDGKRVEIVSGLKAGATYAAAGSFVVKSEQGKGSATHTH</sequence>
<keyword evidence="9" id="KW-0812">Transmembrane</keyword>
<keyword evidence="4" id="KW-0170">Cobalt</keyword>
<dbReference type="Pfam" id="PF25893">
    <property type="entry name" value="HH_CzcB"/>
    <property type="match status" value="1"/>
</dbReference>
<dbReference type="Gene3D" id="2.40.30.170">
    <property type="match status" value="1"/>
</dbReference>
<evidence type="ECO:0000259" key="13">
    <source>
        <dbReference type="Pfam" id="PF25973"/>
    </source>
</evidence>
<dbReference type="Pfam" id="PF25975">
    <property type="entry name" value="CzcB_C"/>
    <property type="match status" value="1"/>
</dbReference>
<feature type="domain" description="CzcB-like C-terminal circularly permuted SH3-like" evidence="14">
    <location>
        <begin position="459"/>
        <end position="519"/>
    </location>
</feature>
<feature type="domain" description="CzcB N-terminal" evidence="12">
    <location>
        <begin position="93"/>
        <end position="184"/>
    </location>
</feature>